<protein>
    <submittedName>
        <fullName evidence="2">Uncharacterized protein</fullName>
    </submittedName>
</protein>
<name>A0AAE4KXX4_PHOVU</name>
<comment type="caution">
    <text evidence="2">The sequence shown here is derived from an EMBL/GenBank/DDBJ whole genome shotgun (WGS) entry which is preliminary data.</text>
</comment>
<organism evidence="2 3">
    <name type="scientific">Phocaeicola vulgatus</name>
    <name type="common">Bacteroides vulgatus</name>
    <dbReference type="NCBI Taxonomy" id="821"/>
    <lineage>
        <taxon>Bacteria</taxon>
        <taxon>Pseudomonadati</taxon>
        <taxon>Bacteroidota</taxon>
        <taxon>Bacteroidia</taxon>
        <taxon>Bacteroidales</taxon>
        <taxon>Bacteroidaceae</taxon>
        <taxon>Phocaeicola</taxon>
    </lineage>
</organism>
<feature type="chain" id="PRO_5041899646" evidence="1">
    <location>
        <begin position="20"/>
        <end position="401"/>
    </location>
</feature>
<evidence type="ECO:0000313" key="3">
    <source>
        <dbReference type="Proteomes" id="UP001181239"/>
    </source>
</evidence>
<accession>A0AAE4KXX4</accession>
<keyword evidence="1" id="KW-0732">Signal</keyword>
<evidence type="ECO:0000313" key="2">
    <source>
        <dbReference type="EMBL" id="MDU0239106.1"/>
    </source>
</evidence>
<dbReference type="Proteomes" id="UP001181239">
    <property type="component" value="Unassembled WGS sequence"/>
</dbReference>
<feature type="signal peptide" evidence="1">
    <location>
        <begin position="1"/>
        <end position="19"/>
    </location>
</feature>
<proteinExistence type="predicted"/>
<evidence type="ECO:0000256" key="1">
    <source>
        <dbReference type="SAM" id="SignalP"/>
    </source>
</evidence>
<dbReference type="EMBL" id="JAWDET010000002">
    <property type="protein sequence ID" value="MDU0239106.1"/>
    <property type="molecule type" value="Genomic_DNA"/>
</dbReference>
<gene>
    <name evidence="2" type="ORF">RVH43_00255</name>
</gene>
<dbReference type="AlphaFoldDB" id="A0AAE4KXX4"/>
<dbReference type="RefSeq" id="WP_228680555.1">
    <property type="nucleotide sequence ID" value="NZ_JACBPT010000027.1"/>
</dbReference>
<reference evidence="2" key="1">
    <citation type="submission" date="2023-10" db="EMBL/GenBank/DDBJ databases">
        <title>Genome of Potential pathogenic bacteria in Crohn's disease.</title>
        <authorList>
            <person name="Rodriguez-Palacios A."/>
        </authorList>
    </citation>
    <scope>NUCLEOTIDE SEQUENCE</scope>
    <source>
        <strain evidence="2">CavFT-hAR11</strain>
    </source>
</reference>
<sequence>MKKFFSFLILLACCITAFAFETNFNFSFKEQKDADAYQQYVGQSFFVRKAFGSLETWKKTGFNFSDDYLGKTYTITKVTVKDVTVNNEPNREIAIVAVENGTKRKIKFKGYEEVSVKVSLWSGIKQWPLISYMPIVFTEPFDEYKKEKLGSIIEHEMVKDTYEVTDVFIGKGVGKDYACAVPNFTVKNVRTGETVSCPSSEVNTQPFQFALEGNYTTALTKVEKPEDSAERYGETKLVEDEGVNKYSYKDNIIDILIFGTSEEFHFTLKNVSDHSIKVVWNEAAFVGLDGSSSKIMHVGTKFSEREGNQPATTIIKGAKIEDLATPTANVYYSDGVKIGYERFGNGWKTKKMVPEVYKGKEVGDLRLMLPIQVKDVINEYTFVFKVYYSYKHPELLKAEKL</sequence>